<name>Q91IE2_9REOV</name>
<dbReference type="GeneID" id="1732899"/>
<sequence length="233" mass="25720">MRVVADFAYAWRDHHVVSGNIWDGLLFNELLDHLTFSREPPILFSPEVATFVIRSDVHRMHASECVAVLLLNSNCHRGMSAVTMSKQSAISVENISTASLSLEFGSSNSVRGSHVAVQDANAFNFVISLDVHFNRLDVNITTSYDHEADRFAVRLINDRVASVVASDSFAVVDCGFACRFATIHVVDEVVVVKGFRYGHRIGQFPNAHAVVAVVQEDEHVDVGLITLNVLEQV</sequence>
<proteinExistence type="predicted"/>
<dbReference type="Proteomes" id="UP000102095">
    <property type="component" value="Genome"/>
</dbReference>
<reference evidence="1 2" key="1">
    <citation type="submission" date="2001-06" db="EMBL/GenBank/DDBJ databases">
        <title>Identification of electrophoretypes of two cypoviruses from a dual infection in gypsy moth, Lymantria diapar.</title>
        <authorList>
            <person name="Rao S."/>
            <person name="Shapiro M."/>
            <person name="Lynn D."/>
            <person name="Hagiwara K."/>
            <person name="Dean R."/>
            <person name="Carner G.R."/>
        </authorList>
    </citation>
    <scope>NUCLEOTIDE SEQUENCE [LARGE SCALE GENOMIC DNA]</scope>
</reference>
<organism evidence="1 2">
    <name type="scientific">Lymantria dispar cypovirus 14</name>
    <dbReference type="NCBI Taxonomy" id="165429"/>
    <lineage>
        <taxon>Viruses</taxon>
        <taxon>Riboviria</taxon>
        <taxon>Orthornavirae</taxon>
        <taxon>Duplornaviricota</taxon>
        <taxon>Resentoviricetes</taxon>
        <taxon>Reovirales</taxon>
        <taxon>Spinareoviridae</taxon>
        <taxon>Cypovirus</taxon>
        <taxon>Cypovirus lymantriae</taxon>
        <taxon>Cypovirus 14</taxon>
    </lineage>
</organism>
<keyword evidence="2" id="KW-1185">Reference proteome</keyword>
<evidence type="ECO:0000313" key="1">
    <source>
        <dbReference type="EMBL" id="AAK73096.1"/>
    </source>
</evidence>
<dbReference type="EMBL" id="AF389461">
    <property type="protein sequence ID" value="AAK73096.1"/>
    <property type="molecule type" value="Genomic_RNA"/>
</dbReference>
<accession>Q91IE2</accession>
<protein>
    <submittedName>
        <fullName evidence="1">Uncharacterized protein</fullName>
    </submittedName>
</protein>
<dbReference type="RefSeq" id="NP_149145.1">
    <property type="nucleotide sequence ID" value="NC_003015.1"/>
</dbReference>
<evidence type="ECO:0000313" key="2">
    <source>
        <dbReference type="Proteomes" id="UP000102095"/>
    </source>
</evidence>
<dbReference type="KEGG" id="vg:1732899"/>